<organism evidence="1 2">
    <name type="scientific">Trema orientale</name>
    <name type="common">Charcoal tree</name>
    <name type="synonym">Celtis orientalis</name>
    <dbReference type="NCBI Taxonomy" id="63057"/>
    <lineage>
        <taxon>Eukaryota</taxon>
        <taxon>Viridiplantae</taxon>
        <taxon>Streptophyta</taxon>
        <taxon>Embryophyta</taxon>
        <taxon>Tracheophyta</taxon>
        <taxon>Spermatophyta</taxon>
        <taxon>Magnoliopsida</taxon>
        <taxon>eudicotyledons</taxon>
        <taxon>Gunneridae</taxon>
        <taxon>Pentapetalae</taxon>
        <taxon>rosids</taxon>
        <taxon>fabids</taxon>
        <taxon>Rosales</taxon>
        <taxon>Cannabaceae</taxon>
        <taxon>Trema</taxon>
    </lineage>
</organism>
<reference evidence="2" key="1">
    <citation type="submission" date="2016-06" db="EMBL/GenBank/DDBJ databases">
        <title>Parallel loss of symbiosis genes in relatives of nitrogen-fixing non-legume Parasponia.</title>
        <authorList>
            <person name="Van Velzen R."/>
            <person name="Holmer R."/>
            <person name="Bu F."/>
            <person name="Rutten L."/>
            <person name="Van Zeijl A."/>
            <person name="Liu W."/>
            <person name="Santuari L."/>
            <person name="Cao Q."/>
            <person name="Sharma T."/>
            <person name="Shen D."/>
            <person name="Roswanjaya Y."/>
            <person name="Wardhani T."/>
            <person name="Kalhor M.S."/>
            <person name="Jansen J."/>
            <person name="Van den Hoogen J."/>
            <person name="Gungor B."/>
            <person name="Hartog M."/>
            <person name="Hontelez J."/>
            <person name="Verver J."/>
            <person name="Yang W.-C."/>
            <person name="Schijlen E."/>
            <person name="Repin R."/>
            <person name="Schilthuizen M."/>
            <person name="Schranz E."/>
            <person name="Heidstra R."/>
            <person name="Miyata K."/>
            <person name="Fedorova E."/>
            <person name="Kohlen W."/>
            <person name="Bisseling T."/>
            <person name="Smit S."/>
            <person name="Geurts R."/>
        </authorList>
    </citation>
    <scope>NUCLEOTIDE SEQUENCE [LARGE SCALE GENOMIC DNA]</scope>
    <source>
        <strain evidence="2">cv. RG33-2</strain>
    </source>
</reference>
<evidence type="ECO:0000313" key="1">
    <source>
        <dbReference type="EMBL" id="PON76121.1"/>
    </source>
</evidence>
<sequence length="104" mass="11682">MYLPLLNLDNVFFNAEKLLLEMLALGDHTPRRAPDVLSTANQLSMALRHSCVNHVTDGGTKRPEADSNLFSTTFGNDTEELLLPIALHAELSWDRRPTFEYLGL</sequence>
<proteinExistence type="predicted"/>
<dbReference type="Proteomes" id="UP000237000">
    <property type="component" value="Unassembled WGS sequence"/>
</dbReference>
<accession>A0A2P5DS65</accession>
<comment type="caution">
    <text evidence="1">The sequence shown here is derived from an EMBL/GenBank/DDBJ whole genome shotgun (WGS) entry which is preliminary data.</text>
</comment>
<gene>
    <name evidence="1" type="ORF">TorRG33x02_243230</name>
</gene>
<protein>
    <submittedName>
        <fullName evidence="1">Uncharacterized protein</fullName>
    </submittedName>
</protein>
<dbReference type="InParanoid" id="A0A2P5DS65"/>
<dbReference type="AlphaFoldDB" id="A0A2P5DS65"/>
<dbReference type="OrthoDB" id="10300084at2759"/>
<dbReference type="EMBL" id="JXTC01000252">
    <property type="protein sequence ID" value="PON76121.1"/>
    <property type="molecule type" value="Genomic_DNA"/>
</dbReference>
<feature type="non-terminal residue" evidence="1">
    <location>
        <position position="104"/>
    </location>
</feature>
<name>A0A2P5DS65_TREOI</name>
<keyword evidence="2" id="KW-1185">Reference proteome</keyword>
<evidence type="ECO:0000313" key="2">
    <source>
        <dbReference type="Proteomes" id="UP000237000"/>
    </source>
</evidence>